<dbReference type="Pfam" id="PF10722">
    <property type="entry name" value="YbjN"/>
    <property type="match status" value="1"/>
</dbReference>
<dbReference type="EMBL" id="HBIJ01007737">
    <property type="protein sequence ID" value="CAE0364725.1"/>
    <property type="molecule type" value="Transcribed_RNA"/>
</dbReference>
<proteinExistence type="predicted"/>
<gene>
    <name evidence="1" type="ORF">ALAG00032_LOCUS5466</name>
</gene>
<dbReference type="CDD" id="cd17033">
    <property type="entry name" value="DR1245-like"/>
    <property type="match status" value="1"/>
</dbReference>
<accession>A0A7S3JVS9</accession>
<name>A0A7S3JVS9_9STRA</name>
<evidence type="ECO:0008006" key="2">
    <source>
        <dbReference type="Google" id="ProtNLM"/>
    </source>
</evidence>
<evidence type="ECO:0000313" key="1">
    <source>
        <dbReference type="EMBL" id="CAE0364725.1"/>
    </source>
</evidence>
<protein>
    <recommendedName>
        <fullName evidence="2">YbjN domain-containing protein</fullName>
    </recommendedName>
</protein>
<dbReference type="InterPro" id="IPR019660">
    <property type="entry name" value="Put_sensory_transdc_reg_YbjN"/>
</dbReference>
<sequence>MTENDSRIEESPLFGTIISWLKSENWSYEIIPDKQAIRTGVQGRNSAYKVFFRVQEDKQQIHLFLAVEQKVPENKRDEAAEYLMRATWGLQIGNFEFDYSDGEFRYKVAYDVENGRFSTRMVKNMVGISLGTFDRYFPGLMAVTFANVSPQTAISQVESPASNSAAQDGEAS</sequence>
<dbReference type="AlphaFoldDB" id="A0A7S3JVS9"/>
<organism evidence="1">
    <name type="scientific">Aureoumbra lagunensis</name>
    <dbReference type="NCBI Taxonomy" id="44058"/>
    <lineage>
        <taxon>Eukaryota</taxon>
        <taxon>Sar</taxon>
        <taxon>Stramenopiles</taxon>
        <taxon>Ochrophyta</taxon>
        <taxon>Pelagophyceae</taxon>
        <taxon>Pelagomonadales</taxon>
        <taxon>Aureoumbra</taxon>
    </lineage>
</organism>
<reference evidence="1" key="1">
    <citation type="submission" date="2021-01" db="EMBL/GenBank/DDBJ databases">
        <authorList>
            <person name="Corre E."/>
            <person name="Pelletier E."/>
            <person name="Niang G."/>
            <person name="Scheremetjew M."/>
            <person name="Finn R."/>
            <person name="Kale V."/>
            <person name="Holt S."/>
            <person name="Cochrane G."/>
            <person name="Meng A."/>
            <person name="Brown T."/>
            <person name="Cohen L."/>
        </authorList>
    </citation>
    <scope>NUCLEOTIDE SEQUENCE</scope>
    <source>
        <strain evidence="1">CCMP1510</strain>
    </source>
</reference>